<keyword evidence="3" id="KW-1185">Reference proteome</keyword>
<name>A0A916WY05_9SPHN</name>
<sequence>MIRARLVLMGVMITGMAGLGACHRTPDREEEARAVAASGFVPPVTQAPDPMPGQRNATPLSAYAGRYPRDAVDGVTFYDRTEVANALIDLVPEEKIRREMTGREATQAPIFARGDRVAAHGCAPHDCDGRNWTLLVAVDGDAEKARMCLHDAATMQDRSRWTSRRETRMRPGGCPQGQES</sequence>
<accession>A0A916WY05</accession>
<reference evidence="2" key="2">
    <citation type="submission" date="2020-09" db="EMBL/GenBank/DDBJ databases">
        <authorList>
            <person name="Sun Q."/>
            <person name="Zhou Y."/>
        </authorList>
    </citation>
    <scope>NUCLEOTIDE SEQUENCE</scope>
    <source>
        <strain evidence="2">CGMCC 1.15330</strain>
    </source>
</reference>
<evidence type="ECO:0000313" key="2">
    <source>
        <dbReference type="EMBL" id="GGB39321.1"/>
    </source>
</evidence>
<evidence type="ECO:0008006" key="4">
    <source>
        <dbReference type="Google" id="ProtNLM"/>
    </source>
</evidence>
<reference evidence="2" key="1">
    <citation type="journal article" date="2014" name="Int. J. Syst. Evol. Microbiol.">
        <title>Complete genome sequence of Corynebacterium casei LMG S-19264T (=DSM 44701T), isolated from a smear-ripened cheese.</title>
        <authorList>
            <consortium name="US DOE Joint Genome Institute (JGI-PGF)"/>
            <person name="Walter F."/>
            <person name="Albersmeier A."/>
            <person name="Kalinowski J."/>
            <person name="Ruckert C."/>
        </authorList>
    </citation>
    <scope>NUCLEOTIDE SEQUENCE</scope>
    <source>
        <strain evidence="2">CGMCC 1.15330</strain>
    </source>
</reference>
<evidence type="ECO:0000313" key="3">
    <source>
        <dbReference type="Proteomes" id="UP000623067"/>
    </source>
</evidence>
<dbReference type="EMBL" id="BMIH01000004">
    <property type="protein sequence ID" value="GGB39321.1"/>
    <property type="molecule type" value="Genomic_DNA"/>
</dbReference>
<dbReference type="Proteomes" id="UP000623067">
    <property type="component" value="Unassembled WGS sequence"/>
</dbReference>
<feature type="region of interest" description="Disordered" evidence="1">
    <location>
        <begin position="156"/>
        <end position="180"/>
    </location>
</feature>
<organism evidence="2 3">
    <name type="scientific">Sphingomonas metalli</name>
    <dbReference type="NCBI Taxonomy" id="1779358"/>
    <lineage>
        <taxon>Bacteria</taxon>
        <taxon>Pseudomonadati</taxon>
        <taxon>Pseudomonadota</taxon>
        <taxon>Alphaproteobacteria</taxon>
        <taxon>Sphingomonadales</taxon>
        <taxon>Sphingomonadaceae</taxon>
        <taxon>Sphingomonas</taxon>
    </lineage>
</organism>
<evidence type="ECO:0000256" key="1">
    <source>
        <dbReference type="SAM" id="MobiDB-lite"/>
    </source>
</evidence>
<protein>
    <recommendedName>
        <fullName evidence="4">Lipoprotein</fullName>
    </recommendedName>
</protein>
<dbReference type="PROSITE" id="PS51257">
    <property type="entry name" value="PROKAR_LIPOPROTEIN"/>
    <property type="match status" value="1"/>
</dbReference>
<gene>
    <name evidence="2" type="ORF">GCM10011380_31010</name>
</gene>
<comment type="caution">
    <text evidence="2">The sequence shown here is derived from an EMBL/GenBank/DDBJ whole genome shotgun (WGS) entry which is preliminary data.</text>
</comment>
<proteinExistence type="predicted"/>
<feature type="compositionally biased region" description="Basic and acidic residues" evidence="1">
    <location>
        <begin position="157"/>
        <end position="169"/>
    </location>
</feature>
<dbReference type="RefSeq" id="WP_188659787.1">
    <property type="nucleotide sequence ID" value="NZ_BMIH01000004.1"/>
</dbReference>
<dbReference type="AlphaFoldDB" id="A0A916WY05"/>